<keyword evidence="3" id="KW-1185">Reference proteome</keyword>
<accession>A0A1I0EQN4</accession>
<evidence type="ECO:0008006" key="4">
    <source>
        <dbReference type="Google" id="ProtNLM"/>
    </source>
</evidence>
<evidence type="ECO:0000313" key="3">
    <source>
        <dbReference type="Proteomes" id="UP000199308"/>
    </source>
</evidence>
<keyword evidence="1" id="KW-1133">Transmembrane helix</keyword>
<dbReference type="RefSeq" id="WP_093329580.1">
    <property type="nucleotide sequence ID" value="NZ_AP027363.1"/>
</dbReference>
<feature type="transmembrane region" description="Helical" evidence="1">
    <location>
        <begin position="7"/>
        <end position="25"/>
    </location>
</feature>
<gene>
    <name evidence="2" type="ORF">SAMN05660429_01904</name>
</gene>
<keyword evidence="1" id="KW-0472">Membrane</keyword>
<sequence>MIRFCKLVKAFLLSLYAVTSVAPFWTPLQPYASWLQLAVMVLITIHLIEFLLLPVLREKPKQHMIPTLLYGFGHWLPLRTKKTT</sequence>
<name>A0A1I0EQN4_THASX</name>
<dbReference type="AlphaFoldDB" id="A0A1I0EQN4"/>
<reference evidence="2 3" key="1">
    <citation type="submission" date="2016-10" db="EMBL/GenBank/DDBJ databases">
        <authorList>
            <person name="de Groot N.N."/>
        </authorList>
    </citation>
    <scope>NUCLEOTIDE SEQUENCE [LARGE SCALE GENOMIC DNA]</scope>
    <source>
        <strain evidence="2 3">DSM 19706</strain>
    </source>
</reference>
<dbReference type="STRING" id="349064.SAMN05660429_01904"/>
<organism evidence="2 3">
    <name type="scientific">Thalassotalea agarivorans</name>
    <name type="common">Thalassomonas agarivorans</name>
    <dbReference type="NCBI Taxonomy" id="349064"/>
    <lineage>
        <taxon>Bacteria</taxon>
        <taxon>Pseudomonadati</taxon>
        <taxon>Pseudomonadota</taxon>
        <taxon>Gammaproteobacteria</taxon>
        <taxon>Alteromonadales</taxon>
        <taxon>Colwelliaceae</taxon>
        <taxon>Thalassotalea</taxon>
    </lineage>
</organism>
<protein>
    <recommendedName>
        <fullName evidence="4">DUF1145 domain-containing protein</fullName>
    </recommendedName>
</protein>
<dbReference type="Proteomes" id="UP000199308">
    <property type="component" value="Unassembled WGS sequence"/>
</dbReference>
<dbReference type="OrthoDB" id="6227845at2"/>
<dbReference type="EMBL" id="FOHK01000008">
    <property type="protein sequence ID" value="SET47810.1"/>
    <property type="molecule type" value="Genomic_DNA"/>
</dbReference>
<keyword evidence="1" id="KW-0812">Transmembrane</keyword>
<proteinExistence type="predicted"/>
<feature type="transmembrane region" description="Helical" evidence="1">
    <location>
        <begin position="31"/>
        <end position="56"/>
    </location>
</feature>
<evidence type="ECO:0000313" key="2">
    <source>
        <dbReference type="EMBL" id="SET47810.1"/>
    </source>
</evidence>
<evidence type="ECO:0000256" key="1">
    <source>
        <dbReference type="SAM" id="Phobius"/>
    </source>
</evidence>